<feature type="transmembrane region" description="Helical" evidence="1">
    <location>
        <begin position="1345"/>
        <end position="1368"/>
    </location>
</feature>
<organism evidence="7 8">
    <name type="scientific">Dictyostelium discoideum</name>
    <name type="common">Social amoeba</name>
    <dbReference type="NCBI Taxonomy" id="44689"/>
    <lineage>
        <taxon>Eukaryota</taxon>
        <taxon>Amoebozoa</taxon>
        <taxon>Evosea</taxon>
        <taxon>Eumycetozoa</taxon>
        <taxon>Dictyostelia</taxon>
        <taxon>Dictyosteliales</taxon>
        <taxon>Dictyosteliaceae</taxon>
        <taxon>Dictyostelium</taxon>
    </lineage>
</organism>
<name>Q54U91_DICDI</name>
<comment type="caution">
    <text evidence="7">The sequence shown here is derived from an EMBL/GenBank/DDBJ whole genome shotgun (WGS) entry which is preliminary data.</text>
</comment>
<dbReference type="PaxDb" id="44689-DDB0204081"/>
<dbReference type="PANTHER" id="PTHR31378:SF47">
    <property type="entry name" value="EGF-LIKE DOMAIN-CONTAINING PROTEIN-RELATED"/>
    <property type="match status" value="1"/>
</dbReference>
<evidence type="ECO:0000259" key="5">
    <source>
        <dbReference type="Pfam" id="PF23034"/>
    </source>
</evidence>
<dbReference type="FunCoup" id="Q54U91">
    <property type="interactions" value="141"/>
</dbReference>
<evidence type="ECO:0000256" key="1">
    <source>
        <dbReference type="SAM" id="Phobius"/>
    </source>
</evidence>
<feature type="domain" description="DUF7035" evidence="5">
    <location>
        <begin position="667"/>
        <end position="797"/>
    </location>
</feature>
<evidence type="ECO:0000259" key="3">
    <source>
        <dbReference type="Pfam" id="PF22933"/>
    </source>
</evidence>
<proteinExistence type="predicted"/>
<dbReference type="SMR" id="Q54U91"/>
<dbReference type="dictyBase" id="DDB_G0281207"/>
<dbReference type="AlphaFoldDB" id="Q54U91"/>
<reference evidence="7 8" key="1">
    <citation type="journal article" date="2005" name="Nature">
        <title>The genome of the social amoeba Dictyostelium discoideum.</title>
        <authorList>
            <consortium name="The Dictyostelium discoideum Sequencing Consortium"/>
            <person name="Eichinger L."/>
            <person name="Pachebat J.A."/>
            <person name="Glockner G."/>
            <person name="Rajandream M.A."/>
            <person name="Sucgang R."/>
            <person name="Berriman M."/>
            <person name="Song J."/>
            <person name="Olsen R."/>
            <person name="Szafranski K."/>
            <person name="Xu Q."/>
            <person name="Tunggal B."/>
            <person name="Kummerfeld S."/>
            <person name="Madera M."/>
            <person name="Konfortov B.A."/>
            <person name="Rivero F."/>
            <person name="Bankier A.T."/>
            <person name="Lehmann R."/>
            <person name="Hamlin N."/>
            <person name="Davies R."/>
            <person name="Gaudet P."/>
            <person name="Fey P."/>
            <person name="Pilcher K."/>
            <person name="Chen G."/>
            <person name="Saunders D."/>
            <person name="Sodergren E."/>
            <person name="Davis P."/>
            <person name="Kerhornou A."/>
            <person name="Nie X."/>
            <person name="Hall N."/>
            <person name="Anjard C."/>
            <person name="Hemphill L."/>
            <person name="Bason N."/>
            <person name="Farbrother P."/>
            <person name="Desany B."/>
            <person name="Just E."/>
            <person name="Morio T."/>
            <person name="Rost R."/>
            <person name="Churcher C."/>
            <person name="Cooper J."/>
            <person name="Haydock S."/>
            <person name="van Driessche N."/>
            <person name="Cronin A."/>
            <person name="Goodhead I."/>
            <person name="Muzny D."/>
            <person name="Mourier T."/>
            <person name="Pain A."/>
            <person name="Lu M."/>
            <person name="Harper D."/>
            <person name="Lindsay R."/>
            <person name="Hauser H."/>
            <person name="James K."/>
            <person name="Quiles M."/>
            <person name="Madan Babu M."/>
            <person name="Saito T."/>
            <person name="Buchrieser C."/>
            <person name="Wardroper A."/>
            <person name="Felder M."/>
            <person name="Thangavelu M."/>
            <person name="Johnson D."/>
            <person name="Knights A."/>
            <person name="Loulseged H."/>
            <person name="Mungall K."/>
            <person name="Oliver K."/>
            <person name="Price C."/>
            <person name="Quail M.A."/>
            <person name="Urushihara H."/>
            <person name="Hernandez J."/>
            <person name="Rabbinowitsch E."/>
            <person name="Steffen D."/>
            <person name="Sanders M."/>
            <person name="Ma J."/>
            <person name="Kohara Y."/>
            <person name="Sharp S."/>
            <person name="Simmonds M."/>
            <person name="Spiegler S."/>
            <person name="Tivey A."/>
            <person name="Sugano S."/>
            <person name="White B."/>
            <person name="Walker D."/>
            <person name="Woodward J."/>
            <person name="Winckler T."/>
            <person name="Tanaka Y."/>
            <person name="Shaulsky G."/>
            <person name="Schleicher M."/>
            <person name="Weinstock G."/>
            <person name="Rosenthal A."/>
            <person name="Cox E.C."/>
            <person name="Chisholm R.L."/>
            <person name="Gibbs R."/>
            <person name="Loomis W.F."/>
            <person name="Platzer M."/>
            <person name="Kay R.R."/>
            <person name="Williams J."/>
            <person name="Dear P.H."/>
            <person name="Noegel A.A."/>
            <person name="Barrell B."/>
            <person name="Kuspa A."/>
        </authorList>
    </citation>
    <scope>NUCLEOTIDE SEQUENCE [LARGE SCALE GENOMIC DNA]</scope>
    <source>
        <strain evidence="7 8">AX4</strain>
    </source>
</reference>
<protein>
    <recommendedName>
        <fullName evidence="9">EGF-like domain-containing protein</fullName>
    </recommendedName>
</protein>
<evidence type="ECO:0000259" key="6">
    <source>
        <dbReference type="Pfam" id="PF25820"/>
    </source>
</evidence>
<keyword evidence="1" id="KW-1133">Transmembrane helix</keyword>
<dbReference type="OMA" id="THECYSD"/>
<feature type="domain" description="ComC supersandwich" evidence="3">
    <location>
        <begin position="1106"/>
        <end position="1318"/>
    </location>
</feature>
<dbReference type="RefSeq" id="XP_640885.1">
    <property type="nucleotide sequence ID" value="XM_635793.1"/>
</dbReference>
<dbReference type="Pfam" id="PF23033">
    <property type="entry name" value="DUF7034"/>
    <property type="match status" value="1"/>
</dbReference>
<feature type="signal peptide" evidence="2">
    <location>
        <begin position="1"/>
        <end position="23"/>
    </location>
</feature>
<dbReference type="GeneID" id="8622942"/>
<feature type="domain" description="DUF7034" evidence="4">
    <location>
        <begin position="810"/>
        <end position="925"/>
    </location>
</feature>
<dbReference type="PANTHER" id="PTHR31378">
    <property type="entry name" value="EGF-LIKE DOMAIN-CONTAINING PROTEIN-RELATED-RELATED"/>
    <property type="match status" value="1"/>
</dbReference>
<keyword evidence="2" id="KW-0732">Signal</keyword>
<dbReference type="InterPro" id="IPR055462">
    <property type="entry name" value="DUF7034"/>
</dbReference>
<sequence length="1390" mass="155646">MNIKIFLLFLFLFLFIVLNKTNGYIIEKLNYSPQGNIRYGSLLGCSFTFYFKVTDFNLNFDSISGDYIFSYANQLYPNPYEVLNSTTIIYSLIPNGSGFPFGSDTAKVIDNNLNQTILEFPYTCLEPKIEDINITLVGKVYPTEFIGNYQALIKISGLNSTIGKAQYFFYGLTCPNYDCKLVVNEEDSKSDYFKVNISTLTPDVTQPFIILFQIGNSSTSHSFTLSNSLLTQNNDKITDYLLWPNDFNNVVISGLNLGSAVTFVSNLLPLQSAYGSIINSINFGNIKMSYLFPIYGNTSSTTYIYHLPANLYSYQFSSSLQFLSQDGPSLVNQGGIAFDFNYLSEIELNGIKNMDTNDYLNLGGTVLVGYNMVSANYTFKTMNIGLYGSYQVKTKSPFGFKSGQNSNYYYSIEILTPESGGLGSPNLIIDEANPIQIVSETPNDWTDNPIFQLIELEQLEGSLFILRIKFTSKNGFKYVISQDYVLEINTLLGGVECLVFGTIYNGTYEILVDNTFTKLGNLNFIDQTDRKFEISTPYFYSDTLPPFDISSFKPKNKIEYLKNISFVINEIDVSNISVANRVYFSFDQDEVPNNYPINFFTQKKSLLQNDIKYFPIVWNPTLNLFQSDFYVDANIYHGNLVYGIAFGDYQIDHNLLPTQLNVISKNMDYYGPIFKKITQEFEVNSFGWDFTIEDLYNGFEYGLIIVRGSIDSSLYEFEIRSSNDLILGDKFIGQYSIRINSSNPCKSQSYVITNVFLNDTMGRYSRFSLDEIPDQFDSFNPFIKSLDEMTVTSINFQGCGIPEGDDTTTPELIAFTVSSGIIDVGSLNRTVSFNFETRDSVSGIKYDQNPIVYILGGDLKLLQCKSQLLKDSKYYCEIELPIAFGYPHGALLSIYGIVNNNGYFSGFRSSDLDLLGFQSSINISTYSIDKPIITSHKDINSNGGNLWIFGRGFKGVNSVTLSYHNQNLQAQRNGNPIISKVYSSAILISNILPTNNSFTIKVSKLSPSNITSNIYTIKPWIALYDPTPPYLSSSSSTENTNLPTNSPQLCKNNCGGANKGICTPNGCICFTPYIGIDCSSTVIIIPQPKPNSTEPTISIDIPNNGNNNNGSNELITFKSIINLVAIREITFDDSVYKIHRFEKWTLTEINEKTQQYITTIGDDINNQTIVNVTLQWFDKESNITFAQQTIKMNPSSVKYTIELSKYKFNSALNKLQLVMSAQLETNSNDDSICSANEFGDTSTGDDSNYIKIQIDQHSLYGRLLKRGIIDNRIVSISNSILDNEMSAIKTPTKSQSFIGIDIPHYSVSSIIDPDFSVLLDNSKSDGGNNNICNSKSGGGLSSAQLAGIIIGAVGFAAVIVVSIIYHHFRKKNQKTFMKNVNQKLKTMNEA</sequence>
<dbReference type="eggNOG" id="ENOG502SC7H">
    <property type="taxonomic scope" value="Eukaryota"/>
</dbReference>
<feature type="chain" id="PRO_5004249422" description="EGF-like domain-containing protein" evidence="2">
    <location>
        <begin position="24"/>
        <end position="1390"/>
    </location>
</feature>
<dbReference type="PhylomeDB" id="Q54U91"/>
<dbReference type="Proteomes" id="UP000002195">
    <property type="component" value="Unassembled WGS sequence"/>
</dbReference>
<evidence type="ECO:0008006" key="9">
    <source>
        <dbReference type="Google" id="ProtNLM"/>
    </source>
</evidence>
<dbReference type="HOGENOM" id="CLU_004923_0_0_1"/>
<dbReference type="VEuPathDB" id="AmoebaDB:DDB_G0281207"/>
<dbReference type="EMBL" id="AAFI02000040">
    <property type="protein sequence ID" value="EAL66900.1"/>
    <property type="molecule type" value="Genomic_DNA"/>
</dbReference>
<evidence type="ECO:0000259" key="4">
    <source>
        <dbReference type="Pfam" id="PF23033"/>
    </source>
</evidence>
<accession>Q54U91</accession>
<dbReference type="Pfam" id="PF25820">
    <property type="entry name" value="DUF7949"/>
    <property type="match status" value="1"/>
</dbReference>
<keyword evidence="1" id="KW-0812">Transmembrane</keyword>
<dbReference type="KEGG" id="ddi:DDB_G0281207"/>
<keyword evidence="8" id="KW-1185">Reference proteome</keyword>
<dbReference type="Pfam" id="PF22933">
    <property type="entry name" value="ComC_SSD"/>
    <property type="match status" value="1"/>
</dbReference>
<keyword evidence="1" id="KW-0472">Membrane</keyword>
<dbReference type="InterPro" id="IPR055463">
    <property type="entry name" value="DUF7035"/>
</dbReference>
<dbReference type="Pfam" id="PF23034">
    <property type="entry name" value="DUF7035"/>
    <property type="match status" value="1"/>
</dbReference>
<dbReference type="InterPro" id="IPR054484">
    <property type="entry name" value="ComC_SSD"/>
</dbReference>
<dbReference type="InterPro" id="IPR057709">
    <property type="entry name" value="DUF7949"/>
</dbReference>
<feature type="domain" description="DUF7949" evidence="6">
    <location>
        <begin position="1050"/>
        <end position="1082"/>
    </location>
</feature>
<dbReference type="InParanoid" id="Q54U91"/>
<evidence type="ECO:0000313" key="8">
    <source>
        <dbReference type="Proteomes" id="UP000002195"/>
    </source>
</evidence>
<evidence type="ECO:0000313" key="7">
    <source>
        <dbReference type="EMBL" id="EAL66900.1"/>
    </source>
</evidence>
<gene>
    <name evidence="7" type="ORF">DDB_G0281207</name>
</gene>
<evidence type="ECO:0000256" key="2">
    <source>
        <dbReference type="SAM" id="SignalP"/>
    </source>
</evidence>